<proteinExistence type="predicted"/>
<dbReference type="AlphaFoldDB" id="A0A498KXJ7"/>
<dbReference type="GO" id="GO:0004497">
    <property type="term" value="F:monooxygenase activity"/>
    <property type="evidence" value="ECO:0007669"/>
    <property type="project" value="UniProtKB-KW"/>
</dbReference>
<comment type="caution">
    <text evidence="1">The sequence shown here is derived from an EMBL/GenBank/DDBJ whole genome shotgun (WGS) entry which is preliminary data.</text>
</comment>
<dbReference type="SUPFAM" id="SSF54909">
    <property type="entry name" value="Dimeric alpha+beta barrel"/>
    <property type="match status" value="1"/>
</dbReference>
<dbReference type="Proteomes" id="UP000289691">
    <property type="component" value="Unassembled WGS sequence"/>
</dbReference>
<dbReference type="EMBL" id="RDFA01000004">
    <property type="protein sequence ID" value="RXK48633.1"/>
    <property type="molecule type" value="Genomic_DNA"/>
</dbReference>
<keyword evidence="1" id="KW-0503">Monooxygenase</keyword>
<evidence type="ECO:0000313" key="2">
    <source>
        <dbReference type="Proteomes" id="UP000289691"/>
    </source>
</evidence>
<dbReference type="RefSeq" id="WP_129069470.1">
    <property type="nucleotide sequence ID" value="NZ_RDFA01000004.1"/>
</dbReference>
<sequence>MSDSEYALLARLEAKDGKESEVQEFLESALPMAEDEPDTTTWFALRMGESTFGIFDTFPDEDGRQAHLDGEIAAALMERADDLLAEEPQIEEVDVLAAKHA</sequence>
<organism evidence="1 2">
    <name type="scientific">Halorientalis pallida</name>
    <dbReference type="NCBI Taxonomy" id="2479928"/>
    <lineage>
        <taxon>Archaea</taxon>
        <taxon>Methanobacteriati</taxon>
        <taxon>Methanobacteriota</taxon>
        <taxon>Stenosarchaea group</taxon>
        <taxon>Halobacteria</taxon>
        <taxon>Halobacteriales</taxon>
        <taxon>Haloarculaceae</taxon>
        <taxon>Halorientalis</taxon>
    </lineage>
</organism>
<dbReference type="Gene3D" id="3.30.70.100">
    <property type="match status" value="1"/>
</dbReference>
<keyword evidence="1" id="KW-0560">Oxidoreductase</keyword>
<name>A0A498KXJ7_9EURY</name>
<evidence type="ECO:0000313" key="1">
    <source>
        <dbReference type="EMBL" id="RXK48633.1"/>
    </source>
</evidence>
<gene>
    <name evidence="1" type="ORF">EAF64_13245</name>
</gene>
<reference evidence="1 2" key="1">
    <citation type="submission" date="2019-01" db="EMBL/GenBank/DDBJ databases">
        <title>Halorientalis sp. F13-25 a new haloarchaeum isolated from hypersaline water.</title>
        <authorList>
            <person name="Ana D.-V."/>
            <person name="Cristina S.-P."/>
            <person name="Antonio V."/>
        </authorList>
    </citation>
    <scope>NUCLEOTIDE SEQUENCE [LARGE SCALE GENOMIC DNA]</scope>
    <source>
        <strain evidence="1 2">F13-25</strain>
    </source>
</reference>
<accession>A0A498KXJ7</accession>
<dbReference type="OrthoDB" id="328287at2157"/>
<protein>
    <submittedName>
        <fullName evidence="1">Antibiotic biosynthesis monooxygenase</fullName>
    </submittedName>
</protein>
<keyword evidence="2" id="KW-1185">Reference proteome</keyword>
<dbReference type="InterPro" id="IPR011008">
    <property type="entry name" value="Dimeric_a/b-barrel"/>
</dbReference>